<dbReference type="Proteomes" id="UP000287394">
    <property type="component" value="Chromosome"/>
</dbReference>
<reference evidence="1 2" key="1">
    <citation type="journal article" date="2019" name="Int. J. Syst. Evol. Microbiol.">
        <title>Capsulimonas corticalis gen. nov., sp. nov., an aerobic capsulated bacterium, of a novel bacterial order, Capsulimonadales ord. nov., of the class Armatimonadia of the phylum Armatimonadetes.</title>
        <authorList>
            <person name="Li J."/>
            <person name="Kudo C."/>
            <person name="Tonouchi A."/>
        </authorList>
    </citation>
    <scope>NUCLEOTIDE SEQUENCE [LARGE SCALE GENOMIC DNA]</scope>
    <source>
        <strain evidence="1 2">AX-7</strain>
    </source>
</reference>
<evidence type="ECO:0000313" key="2">
    <source>
        <dbReference type="Proteomes" id="UP000287394"/>
    </source>
</evidence>
<dbReference type="SUPFAM" id="SSF56281">
    <property type="entry name" value="Metallo-hydrolase/oxidoreductase"/>
    <property type="match status" value="1"/>
</dbReference>
<dbReference type="PANTHER" id="PTHR30619">
    <property type="entry name" value="DNA INTERNALIZATION/COMPETENCE PROTEIN COMEC/REC2"/>
    <property type="match status" value="1"/>
</dbReference>
<protein>
    <submittedName>
        <fullName evidence="1">Uncharacterized protein</fullName>
    </submittedName>
</protein>
<organism evidence="1 2">
    <name type="scientific">Capsulimonas corticalis</name>
    <dbReference type="NCBI Taxonomy" id="2219043"/>
    <lineage>
        <taxon>Bacteria</taxon>
        <taxon>Bacillati</taxon>
        <taxon>Armatimonadota</taxon>
        <taxon>Armatimonadia</taxon>
        <taxon>Capsulimonadales</taxon>
        <taxon>Capsulimonadaceae</taxon>
        <taxon>Capsulimonas</taxon>
    </lineage>
</organism>
<dbReference type="KEGG" id="ccot:CCAX7_43400"/>
<dbReference type="RefSeq" id="WP_119322027.1">
    <property type="nucleotide sequence ID" value="NZ_AP025739.1"/>
</dbReference>
<evidence type="ECO:0000313" key="1">
    <source>
        <dbReference type="EMBL" id="BDI32289.1"/>
    </source>
</evidence>
<dbReference type="PANTHER" id="PTHR30619:SF1">
    <property type="entry name" value="RECOMBINATION PROTEIN 2"/>
    <property type="match status" value="1"/>
</dbReference>
<name>A0A402CXG4_9BACT</name>
<gene>
    <name evidence="1" type="ORF">CCAX7_43400</name>
</gene>
<keyword evidence="2" id="KW-1185">Reference proteome</keyword>
<dbReference type="Gene3D" id="3.60.15.10">
    <property type="entry name" value="Ribonuclease Z/Hydroxyacylglutathione hydrolase-like"/>
    <property type="match status" value="1"/>
</dbReference>
<dbReference type="OrthoDB" id="9761531at2"/>
<dbReference type="EMBL" id="AP025739">
    <property type="protein sequence ID" value="BDI32289.1"/>
    <property type="molecule type" value="Genomic_DNA"/>
</dbReference>
<sequence>MNAQQRASIAAILGLIVLAGVTFSFFWWLRKHQTATVPPTMTVTFLELSSGSCTLIRTTDNRTILVNDGGDVSGQEVVRSLHKARITQIDLLVLASPSLSEIGGTTALLDSRIPIKSIWNSGVDDGDPTRERLIRRIRLKRIPYRVVHANEKAAIGDSAMRLSVLWPQQRSPRASLDPLICRVDFGQTAILLAGSCNAAAEPYLVADAPEDLACDILQVPDHGGGDGTSLEFLRLAGPATAVISCTPQEPPDPGALHRLQAAGAGIWRTDMQGAVTVTTNGVSAPQVTGAKL</sequence>
<accession>A0A402CXG4</accession>
<proteinExistence type="predicted"/>
<dbReference type="InterPro" id="IPR036866">
    <property type="entry name" value="RibonucZ/Hydroxyglut_hydro"/>
</dbReference>
<dbReference type="AlphaFoldDB" id="A0A402CXG4"/>
<dbReference type="InterPro" id="IPR052159">
    <property type="entry name" value="Competence_DNA_uptake"/>
</dbReference>